<sequence>MSRMRKKVIVITDGDEYARRAIRHIASELGGTSLDDLAGNPTRATKEEIIKGIERATSEPVFVLVDDAGVSGIGAGESILLQIATHPSVDIIGALAVASHTKFREWSRFDFSIDLDGNLVPFGVDKEGVPELDVDRISGDTVYALDQLTIPTIVAIGDIGKMRGRDDIKYGAPVTKRAIELILERDEQHGAASTGNADSIQT</sequence>
<dbReference type="Pfam" id="PF14097">
    <property type="entry name" value="SpoVAE"/>
    <property type="match status" value="1"/>
</dbReference>
<keyword evidence="2" id="KW-1185">Reference proteome</keyword>
<comment type="caution">
    <text evidence="1">The sequence shown here is derived from an EMBL/GenBank/DDBJ whole genome shotgun (WGS) entry which is preliminary data.</text>
</comment>
<evidence type="ECO:0000313" key="1">
    <source>
        <dbReference type="EMBL" id="KGX92220.1"/>
    </source>
</evidence>
<reference evidence="1 2" key="1">
    <citation type="submission" date="2013-08" db="EMBL/GenBank/DDBJ databases">
        <authorList>
            <person name="Huang J."/>
            <person name="Wang G."/>
        </authorList>
    </citation>
    <scope>NUCLEOTIDE SEQUENCE [LARGE SCALE GENOMIC DNA]</scope>
    <source>
        <strain evidence="1 2">JSM 076056</strain>
    </source>
</reference>
<dbReference type="STRING" id="1385510.GCA_000425205_00810"/>
<protein>
    <submittedName>
        <fullName evidence="1">Stage V sporulation protein AE</fullName>
    </submittedName>
</protein>
<accession>A0A0A5GM25</accession>
<dbReference type="Proteomes" id="UP000030528">
    <property type="component" value="Unassembled WGS sequence"/>
</dbReference>
<dbReference type="InterPro" id="IPR025914">
    <property type="entry name" value="SpoVAE"/>
</dbReference>
<dbReference type="eggNOG" id="ENOG502ZRG2">
    <property type="taxonomic scope" value="Bacteria"/>
</dbReference>
<name>A0A0A5GM25_9BACI</name>
<proteinExistence type="predicted"/>
<gene>
    <name evidence="1" type="ORF">N781_18170</name>
</gene>
<evidence type="ECO:0000313" key="2">
    <source>
        <dbReference type="Proteomes" id="UP000030528"/>
    </source>
</evidence>
<dbReference type="AlphaFoldDB" id="A0A0A5GM25"/>
<organism evidence="1 2">
    <name type="scientific">Pontibacillus halophilus JSM 076056 = DSM 19796</name>
    <dbReference type="NCBI Taxonomy" id="1385510"/>
    <lineage>
        <taxon>Bacteria</taxon>
        <taxon>Bacillati</taxon>
        <taxon>Bacillota</taxon>
        <taxon>Bacilli</taxon>
        <taxon>Bacillales</taxon>
        <taxon>Bacillaceae</taxon>
        <taxon>Pontibacillus</taxon>
    </lineage>
</organism>
<dbReference type="EMBL" id="AVPE01000007">
    <property type="protein sequence ID" value="KGX92220.1"/>
    <property type="molecule type" value="Genomic_DNA"/>
</dbReference>